<dbReference type="PANTHER" id="PTHR30055">
    <property type="entry name" value="HTH-TYPE TRANSCRIPTIONAL REGULATOR RUTR"/>
    <property type="match status" value="1"/>
</dbReference>
<comment type="caution">
    <text evidence="4">The sequence shown here is derived from an EMBL/GenBank/DDBJ whole genome shotgun (WGS) entry which is preliminary data.</text>
</comment>
<dbReference type="PRINTS" id="PR00455">
    <property type="entry name" value="HTHTETR"/>
</dbReference>
<accession>D6TWU0</accession>
<dbReference type="OrthoDB" id="268339at2"/>
<dbReference type="InterPro" id="IPR050109">
    <property type="entry name" value="HTH-type_TetR-like_transc_reg"/>
</dbReference>
<dbReference type="EMBL" id="ADVG01000003">
    <property type="protein sequence ID" value="EFH84673.1"/>
    <property type="molecule type" value="Genomic_DNA"/>
</dbReference>
<reference evidence="4 5" key="1">
    <citation type="journal article" date="2011" name="Stand. Genomic Sci.">
        <title>Non-contiguous finished genome sequence and contextual data of the filamentous soil bacterium Ktedonobacter racemifer type strain (SOSP1-21).</title>
        <authorList>
            <person name="Chang Y.J."/>
            <person name="Land M."/>
            <person name="Hauser L."/>
            <person name="Chertkov O."/>
            <person name="Del Rio T.G."/>
            <person name="Nolan M."/>
            <person name="Copeland A."/>
            <person name="Tice H."/>
            <person name="Cheng J.F."/>
            <person name="Lucas S."/>
            <person name="Han C."/>
            <person name="Goodwin L."/>
            <person name="Pitluck S."/>
            <person name="Ivanova N."/>
            <person name="Ovchinikova G."/>
            <person name="Pati A."/>
            <person name="Chen A."/>
            <person name="Palaniappan K."/>
            <person name="Mavromatis K."/>
            <person name="Liolios K."/>
            <person name="Brettin T."/>
            <person name="Fiebig A."/>
            <person name="Rohde M."/>
            <person name="Abt B."/>
            <person name="Goker M."/>
            <person name="Detter J.C."/>
            <person name="Woyke T."/>
            <person name="Bristow J."/>
            <person name="Eisen J.A."/>
            <person name="Markowitz V."/>
            <person name="Hugenholtz P."/>
            <person name="Kyrpides N.C."/>
            <person name="Klenk H.P."/>
            <person name="Lapidus A."/>
        </authorList>
    </citation>
    <scope>NUCLEOTIDE SEQUENCE [LARGE SCALE GENOMIC DNA]</scope>
    <source>
        <strain evidence="5">DSM 44963</strain>
    </source>
</reference>
<evidence type="ECO:0000256" key="2">
    <source>
        <dbReference type="PROSITE-ProRule" id="PRU00335"/>
    </source>
</evidence>
<evidence type="ECO:0000259" key="3">
    <source>
        <dbReference type="PROSITE" id="PS50977"/>
    </source>
</evidence>
<name>D6TWU0_KTERA</name>
<dbReference type="SUPFAM" id="SSF46689">
    <property type="entry name" value="Homeodomain-like"/>
    <property type="match status" value="1"/>
</dbReference>
<dbReference type="GO" id="GO:0006355">
    <property type="term" value="P:regulation of DNA-templated transcription"/>
    <property type="evidence" value="ECO:0007669"/>
    <property type="project" value="UniProtKB-ARBA"/>
</dbReference>
<dbReference type="PROSITE" id="PS50977">
    <property type="entry name" value="HTH_TETR_2"/>
    <property type="match status" value="1"/>
</dbReference>
<dbReference type="InterPro" id="IPR001647">
    <property type="entry name" value="HTH_TetR"/>
</dbReference>
<dbReference type="PANTHER" id="PTHR30055:SF222">
    <property type="entry name" value="REGULATORY PROTEIN"/>
    <property type="match status" value="1"/>
</dbReference>
<protein>
    <submittedName>
        <fullName evidence="4">Transcriptional regulator, TetR family</fullName>
    </submittedName>
</protein>
<evidence type="ECO:0000313" key="5">
    <source>
        <dbReference type="Proteomes" id="UP000004508"/>
    </source>
</evidence>
<evidence type="ECO:0000256" key="1">
    <source>
        <dbReference type="ARBA" id="ARBA00023125"/>
    </source>
</evidence>
<dbReference type="AlphaFoldDB" id="D6TWU0"/>
<dbReference type="Proteomes" id="UP000004508">
    <property type="component" value="Unassembled WGS sequence"/>
</dbReference>
<dbReference type="eggNOG" id="COG1309">
    <property type="taxonomic scope" value="Bacteria"/>
</dbReference>
<sequence>MARPKSPEKRDAILAAAVQLIAEQGLSVPTSKIAKVAGVSEGSLFTYFETKETLFNELYLELKAEVRANMLDTYPAHASLGVRARWVWDMYVRFGIAHPDKYKVITQLSVSNSIWEQTKRLSMEGYEALHAMIQETFACGALKDQPYEFGTTLLLSLMNMTIEFIALHPSEADRFGDAGFTAFWNAVTGS</sequence>
<gene>
    <name evidence="4" type="ORF">Krac_5772</name>
</gene>
<proteinExistence type="predicted"/>
<dbReference type="STRING" id="485913.Krac_5772"/>
<dbReference type="Pfam" id="PF00440">
    <property type="entry name" value="TetR_N"/>
    <property type="match status" value="1"/>
</dbReference>
<feature type="domain" description="HTH tetR-type" evidence="3">
    <location>
        <begin position="7"/>
        <end position="66"/>
    </location>
</feature>
<dbReference type="GO" id="GO:0003677">
    <property type="term" value="F:DNA binding"/>
    <property type="evidence" value="ECO:0007669"/>
    <property type="project" value="UniProtKB-UniRule"/>
</dbReference>
<keyword evidence="1 2" id="KW-0238">DNA-binding</keyword>
<evidence type="ECO:0000313" key="4">
    <source>
        <dbReference type="EMBL" id="EFH84673.1"/>
    </source>
</evidence>
<dbReference type="InterPro" id="IPR009057">
    <property type="entry name" value="Homeodomain-like_sf"/>
</dbReference>
<dbReference type="InParanoid" id="D6TWU0"/>
<keyword evidence="5" id="KW-1185">Reference proteome</keyword>
<organism evidence="4 5">
    <name type="scientific">Ktedonobacter racemifer DSM 44963</name>
    <dbReference type="NCBI Taxonomy" id="485913"/>
    <lineage>
        <taxon>Bacteria</taxon>
        <taxon>Bacillati</taxon>
        <taxon>Chloroflexota</taxon>
        <taxon>Ktedonobacteria</taxon>
        <taxon>Ktedonobacterales</taxon>
        <taxon>Ktedonobacteraceae</taxon>
        <taxon>Ktedonobacter</taxon>
    </lineage>
</organism>
<dbReference type="Gene3D" id="1.10.357.10">
    <property type="entry name" value="Tetracycline Repressor, domain 2"/>
    <property type="match status" value="1"/>
</dbReference>
<feature type="DNA-binding region" description="H-T-H motif" evidence="2">
    <location>
        <begin position="29"/>
        <end position="48"/>
    </location>
</feature>
<dbReference type="RefSeq" id="WP_007916380.1">
    <property type="nucleotide sequence ID" value="NZ_ADVG01000003.1"/>
</dbReference>